<keyword evidence="1" id="KW-0472">Membrane</keyword>
<keyword evidence="1" id="KW-1133">Transmembrane helix</keyword>
<protein>
    <recommendedName>
        <fullName evidence="2">Ricin B lectin domain-containing protein</fullName>
    </recommendedName>
</protein>
<feature type="domain" description="Ricin B lectin" evidence="2">
    <location>
        <begin position="90"/>
        <end position="219"/>
    </location>
</feature>
<keyword evidence="1" id="KW-0812">Transmembrane</keyword>
<dbReference type="AlphaFoldDB" id="A0A7S2XB56"/>
<evidence type="ECO:0000313" key="3">
    <source>
        <dbReference type="EMBL" id="CAD9765119.1"/>
    </source>
</evidence>
<dbReference type="PROSITE" id="PS50231">
    <property type="entry name" value="RICIN_B_LECTIN"/>
    <property type="match status" value="1"/>
</dbReference>
<dbReference type="Gene3D" id="2.80.10.50">
    <property type="match status" value="1"/>
</dbReference>
<gene>
    <name evidence="3" type="ORF">LSP00402_LOCUS10507</name>
</gene>
<reference evidence="3" key="1">
    <citation type="submission" date="2021-01" db="EMBL/GenBank/DDBJ databases">
        <authorList>
            <person name="Corre E."/>
            <person name="Pelletier E."/>
            <person name="Niang G."/>
            <person name="Scheremetjew M."/>
            <person name="Finn R."/>
            <person name="Kale V."/>
            <person name="Holt S."/>
            <person name="Cochrane G."/>
            <person name="Meng A."/>
            <person name="Brown T."/>
            <person name="Cohen L."/>
        </authorList>
    </citation>
    <scope>NUCLEOTIDE SEQUENCE</scope>
    <source>
        <strain evidence="3">CCMP622</strain>
    </source>
</reference>
<dbReference type="InterPro" id="IPR035992">
    <property type="entry name" value="Ricin_B-like_lectins"/>
</dbReference>
<organism evidence="3">
    <name type="scientific">Lotharella oceanica</name>
    <dbReference type="NCBI Taxonomy" id="641309"/>
    <lineage>
        <taxon>Eukaryota</taxon>
        <taxon>Sar</taxon>
        <taxon>Rhizaria</taxon>
        <taxon>Cercozoa</taxon>
        <taxon>Chlorarachniophyceae</taxon>
        <taxon>Lotharella</taxon>
    </lineage>
</organism>
<name>A0A7S2XB56_9EUKA</name>
<dbReference type="Pfam" id="PF00652">
    <property type="entry name" value="Ricin_B_lectin"/>
    <property type="match status" value="1"/>
</dbReference>
<evidence type="ECO:0000259" key="2">
    <source>
        <dbReference type="SMART" id="SM00458"/>
    </source>
</evidence>
<dbReference type="EMBL" id="HBHP01016961">
    <property type="protein sequence ID" value="CAD9765119.1"/>
    <property type="molecule type" value="Transcribed_RNA"/>
</dbReference>
<dbReference type="SMART" id="SM00458">
    <property type="entry name" value="RICIN"/>
    <property type="match status" value="1"/>
</dbReference>
<dbReference type="InterPro" id="IPR000772">
    <property type="entry name" value="Ricin_B_lectin"/>
</dbReference>
<accession>A0A7S2XB56</accession>
<proteinExistence type="predicted"/>
<sequence>MDNASYRKARKRIKFVVKSYATKLGLGRWTNAYLWFLLLIAGVGLVFGLCALGFHMQKVMSRQTPGRYGSPKERVAVWRDFLRENNLHTVEIVGHVNSGAPRCLDIKDAAKIEGEDLGGRPVQAYNCTGNANQRWSLQQDQSIRSKRNKEYCLGFDQASKDAKMTRCSEQYTRWRHDIDTNKIVTVDANPQVCLEMKNEDGGLVRAENCADGNERQAFMLL</sequence>
<dbReference type="SUPFAM" id="SSF50370">
    <property type="entry name" value="Ricin B-like lectins"/>
    <property type="match status" value="1"/>
</dbReference>
<evidence type="ECO:0000256" key="1">
    <source>
        <dbReference type="SAM" id="Phobius"/>
    </source>
</evidence>
<feature type="transmembrane region" description="Helical" evidence="1">
    <location>
        <begin position="32"/>
        <end position="54"/>
    </location>
</feature>